<name>A0A5E4TIY5_9BURK</name>
<feature type="transmembrane region" description="Helical" evidence="1">
    <location>
        <begin position="71"/>
        <end position="93"/>
    </location>
</feature>
<evidence type="ECO:0000256" key="1">
    <source>
        <dbReference type="SAM" id="Phobius"/>
    </source>
</evidence>
<accession>A0A5E4TIY5</accession>
<organism evidence="2 3">
    <name type="scientific">Pandoraea anhela</name>
    <dbReference type="NCBI Taxonomy" id="2508295"/>
    <lineage>
        <taxon>Bacteria</taxon>
        <taxon>Pseudomonadati</taxon>
        <taxon>Pseudomonadota</taxon>
        <taxon>Betaproteobacteria</taxon>
        <taxon>Burkholderiales</taxon>
        <taxon>Burkholderiaceae</taxon>
        <taxon>Pandoraea</taxon>
    </lineage>
</organism>
<proteinExistence type="predicted"/>
<dbReference type="RefSeq" id="WP_150668162.1">
    <property type="nucleotide sequence ID" value="NZ_CABPSB010000003.1"/>
</dbReference>
<protein>
    <submittedName>
        <fullName evidence="2">Uncharacterized protein</fullName>
    </submittedName>
</protein>
<dbReference type="EMBL" id="CABPSB010000003">
    <property type="protein sequence ID" value="VVD87043.1"/>
    <property type="molecule type" value="Genomic_DNA"/>
</dbReference>
<keyword evidence="1" id="KW-0472">Membrane</keyword>
<feature type="transmembrane region" description="Helical" evidence="1">
    <location>
        <begin position="163"/>
        <end position="179"/>
    </location>
</feature>
<keyword evidence="3" id="KW-1185">Reference proteome</keyword>
<evidence type="ECO:0000313" key="3">
    <source>
        <dbReference type="Proteomes" id="UP000406256"/>
    </source>
</evidence>
<feature type="transmembrane region" description="Helical" evidence="1">
    <location>
        <begin position="27"/>
        <end position="50"/>
    </location>
</feature>
<dbReference type="OrthoDB" id="9178521at2"/>
<keyword evidence="1" id="KW-0812">Transmembrane</keyword>
<evidence type="ECO:0000313" key="2">
    <source>
        <dbReference type="EMBL" id="VVD87043.1"/>
    </source>
</evidence>
<keyword evidence="1" id="KW-1133">Transmembrane helix</keyword>
<feature type="transmembrane region" description="Helical" evidence="1">
    <location>
        <begin position="130"/>
        <end position="151"/>
    </location>
</feature>
<feature type="transmembrane region" description="Helical" evidence="1">
    <location>
        <begin position="5"/>
        <end position="21"/>
    </location>
</feature>
<reference evidence="2 3" key="1">
    <citation type="submission" date="2019-08" db="EMBL/GenBank/DDBJ databases">
        <authorList>
            <person name="Peeters C."/>
        </authorList>
    </citation>
    <scope>NUCLEOTIDE SEQUENCE [LARGE SCALE GENOMIC DNA]</scope>
    <source>
        <strain evidence="2 3">LMG 31108</strain>
    </source>
</reference>
<feature type="transmembrane region" description="Helical" evidence="1">
    <location>
        <begin position="99"/>
        <end position="118"/>
    </location>
</feature>
<dbReference type="AlphaFoldDB" id="A0A5E4TIY5"/>
<dbReference type="Proteomes" id="UP000406256">
    <property type="component" value="Unassembled WGS sequence"/>
</dbReference>
<gene>
    <name evidence="2" type="ORF">PAN31108_01427</name>
</gene>
<sequence length="247" mass="27998">MKYIFYALAMATIAFDFYLGHGNPNKALLVFGWGSAMWLVAFLYICDFLLAIAGKNSSYMTKFYSEIKTDLFVSTISGATLCLLLALAPGSYSLSNLDVAFFGMPFLVYSIFTLAAASKIKLVGVKMSKRLVWTLYALVAGFYIYFAYLLYEISHNQFSAAQSLWTQVTIVCAAIYAFFGSKFIKYVLEEQHFEVSPFILDLLANLKFSTGLYQDIANGANEWNKQVKIKKAEQRKEISQRRKKKNR</sequence>